<dbReference type="InterPro" id="IPR027417">
    <property type="entry name" value="P-loop_NTPase"/>
</dbReference>
<keyword evidence="7" id="KW-0963">Cytoplasm</keyword>
<sequence length="171" mass="18893">MKKNIVLIGMPGSGKSTIGVLLAKAINYQFIDGDLLIQRQEKKTLVDIINEKGIDAFLAIENQVLREINTEASVIATGGSAIFSEEAMKHLGEQGLIVYLDVSCEEIIRRVNNISTRGIAMKPGKTLADLYEERKPYYEKYAQLTIPCDGKTMEQCVQAIALAVDNPVRMC</sequence>
<dbReference type="AlphaFoldDB" id="A0A7G9FJ93"/>
<feature type="binding site" evidence="7">
    <location>
        <position position="16"/>
    </location>
    <ligand>
        <name>Mg(2+)</name>
        <dbReference type="ChEBI" id="CHEBI:18420"/>
    </ligand>
</feature>
<protein>
    <recommendedName>
        <fullName evidence="7">Shikimate kinase</fullName>
        <shortName evidence="7">SK</shortName>
        <ecNumber evidence="7">2.7.1.71</ecNumber>
    </recommendedName>
</protein>
<comment type="subunit">
    <text evidence="7">Monomer.</text>
</comment>
<comment type="pathway">
    <text evidence="7">Metabolic intermediate biosynthesis; chorismate biosynthesis; chorismate from D-erythrose 4-phosphate and phosphoenolpyruvate: step 5/7.</text>
</comment>
<dbReference type="GO" id="GO:0000287">
    <property type="term" value="F:magnesium ion binding"/>
    <property type="evidence" value="ECO:0007669"/>
    <property type="project" value="UniProtKB-UniRule"/>
</dbReference>
<dbReference type="PANTHER" id="PTHR21087:SF16">
    <property type="entry name" value="SHIKIMATE KINASE 1, CHLOROPLASTIC"/>
    <property type="match status" value="1"/>
</dbReference>
<feature type="binding site" evidence="7">
    <location>
        <position position="79"/>
    </location>
    <ligand>
        <name>substrate</name>
    </ligand>
</feature>
<accession>A0A7G9FJ93</accession>
<evidence type="ECO:0000256" key="4">
    <source>
        <dbReference type="ARBA" id="ARBA00022777"/>
    </source>
</evidence>
<keyword evidence="3 7" id="KW-0547">Nucleotide-binding</keyword>
<dbReference type="GO" id="GO:0005524">
    <property type="term" value="F:ATP binding"/>
    <property type="evidence" value="ECO:0007669"/>
    <property type="project" value="UniProtKB-UniRule"/>
</dbReference>
<comment type="similarity">
    <text evidence="7">Belongs to the shikimate kinase family.</text>
</comment>
<comment type="cofactor">
    <cofactor evidence="7">
        <name>Mg(2+)</name>
        <dbReference type="ChEBI" id="CHEBI:18420"/>
    </cofactor>
    <text evidence="7">Binds 1 Mg(2+) ion per subunit.</text>
</comment>
<keyword evidence="7" id="KW-0460">Magnesium</keyword>
<dbReference type="GO" id="GO:0004765">
    <property type="term" value="F:shikimate kinase activity"/>
    <property type="evidence" value="ECO:0007669"/>
    <property type="project" value="UniProtKB-UniRule"/>
</dbReference>
<dbReference type="PANTHER" id="PTHR21087">
    <property type="entry name" value="SHIKIMATE KINASE"/>
    <property type="match status" value="1"/>
</dbReference>
<dbReference type="InterPro" id="IPR031322">
    <property type="entry name" value="Shikimate/glucono_kinase"/>
</dbReference>
<dbReference type="KEGG" id="wcp:H9Q76_07610"/>
<evidence type="ECO:0000256" key="7">
    <source>
        <dbReference type="HAMAP-Rule" id="MF_00109"/>
    </source>
</evidence>
<organism evidence="8 9">
    <name type="scientific">Wujia chipingensis</name>
    <dbReference type="NCBI Taxonomy" id="2763670"/>
    <lineage>
        <taxon>Bacteria</taxon>
        <taxon>Bacillati</taxon>
        <taxon>Bacillota</taxon>
        <taxon>Clostridia</taxon>
        <taxon>Lachnospirales</taxon>
        <taxon>Lachnospiraceae</taxon>
        <taxon>Wujia</taxon>
    </lineage>
</organism>
<dbReference type="GO" id="GO:0008652">
    <property type="term" value="P:amino acid biosynthetic process"/>
    <property type="evidence" value="ECO:0007669"/>
    <property type="project" value="UniProtKB-KW"/>
</dbReference>
<dbReference type="Proteomes" id="UP000515819">
    <property type="component" value="Chromosome"/>
</dbReference>
<reference evidence="8 9" key="1">
    <citation type="submission" date="2020-08" db="EMBL/GenBank/DDBJ databases">
        <authorList>
            <person name="Liu C."/>
            <person name="Sun Q."/>
        </authorList>
    </citation>
    <scope>NUCLEOTIDE SEQUENCE [LARGE SCALE GENOMIC DNA]</scope>
    <source>
        <strain evidence="8 9">NSJ-4</strain>
    </source>
</reference>
<dbReference type="CDD" id="cd00464">
    <property type="entry name" value="SK"/>
    <property type="match status" value="1"/>
</dbReference>
<dbReference type="Pfam" id="PF01202">
    <property type="entry name" value="SKI"/>
    <property type="match status" value="1"/>
</dbReference>
<dbReference type="EC" id="2.7.1.71" evidence="7"/>
<dbReference type="RefSeq" id="WP_021984448.1">
    <property type="nucleotide sequence ID" value="NZ_CP060632.1"/>
</dbReference>
<evidence type="ECO:0000256" key="6">
    <source>
        <dbReference type="ARBA" id="ARBA00023141"/>
    </source>
</evidence>
<keyword evidence="9" id="KW-1185">Reference proteome</keyword>
<dbReference type="UniPathway" id="UPA00053">
    <property type="reaction ID" value="UER00088"/>
</dbReference>
<keyword evidence="7" id="KW-0479">Metal-binding</keyword>
<keyword evidence="5 7" id="KW-0067">ATP-binding</keyword>
<dbReference type="EMBL" id="CP060632">
    <property type="protein sequence ID" value="QNL98624.1"/>
    <property type="molecule type" value="Genomic_DNA"/>
</dbReference>
<feature type="binding site" evidence="7">
    <location>
        <position position="117"/>
    </location>
    <ligand>
        <name>ATP</name>
        <dbReference type="ChEBI" id="CHEBI:30616"/>
    </ligand>
</feature>
<comment type="subcellular location">
    <subcellularLocation>
        <location evidence="7">Cytoplasm</location>
    </subcellularLocation>
</comment>
<evidence type="ECO:0000256" key="3">
    <source>
        <dbReference type="ARBA" id="ARBA00022741"/>
    </source>
</evidence>
<keyword evidence="2 7" id="KW-0808">Transferase</keyword>
<dbReference type="HAMAP" id="MF_00109">
    <property type="entry name" value="Shikimate_kinase"/>
    <property type="match status" value="1"/>
</dbReference>
<evidence type="ECO:0000256" key="2">
    <source>
        <dbReference type="ARBA" id="ARBA00022679"/>
    </source>
</evidence>
<dbReference type="GO" id="GO:0009073">
    <property type="term" value="P:aromatic amino acid family biosynthetic process"/>
    <property type="evidence" value="ECO:0007669"/>
    <property type="project" value="UniProtKB-KW"/>
</dbReference>
<keyword evidence="1 7" id="KW-0028">Amino-acid biosynthesis</keyword>
<evidence type="ECO:0000256" key="1">
    <source>
        <dbReference type="ARBA" id="ARBA00022605"/>
    </source>
</evidence>
<dbReference type="GO" id="GO:0009423">
    <property type="term" value="P:chorismate biosynthetic process"/>
    <property type="evidence" value="ECO:0007669"/>
    <property type="project" value="UniProtKB-UniRule"/>
</dbReference>
<dbReference type="SUPFAM" id="SSF52540">
    <property type="entry name" value="P-loop containing nucleoside triphosphate hydrolases"/>
    <property type="match status" value="1"/>
</dbReference>
<feature type="binding site" evidence="7">
    <location>
        <position position="34"/>
    </location>
    <ligand>
        <name>substrate</name>
    </ligand>
</feature>
<name>A0A7G9FJ93_9FIRM</name>
<keyword evidence="4 7" id="KW-0418">Kinase</keyword>
<comment type="catalytic activity">
    <reaction evidence="7">
        <text>shikimate + ATP = 3-phosphoshikimate + ADP + H(+)</text>
        <dbReference type="Rhea" id="RHEA:13121"/>
        <dbReference type="ChEBI" id="CHEBI:15378"/>
        <dbReference type="ChEBI" id="CHEBI:30616"/>
        <dbReference type="ChEBI" id="CHEBI:36208"/>
        <dbReference type="ChEBI" id="CHEBI:145989"/>
        <dbReference type="ChEBI" id="CHEBI:456216"/>
        <dbReference type="EC" id="2.7.1.71"/>
    </reaction>
</comment>
<feature type="binding site" evidence="7">
    <location>
        <begin position="12"/>
        <end position="17"/>
    </location>
    <ligand>
        <name>ATP</name>
        <dbReference type="ChEBI" id="CHEBI:30616"/>
    </ligand>
</feature>
<gene>
    <name evidence="7" type="primary">aroK</name>
    <name evidence="8" type="ORF">H9Q76_07610</name>
</gene>
<comment type="function">
    <text evidence="7">Catalyzes the specific phosphorylation of the 3-hydroxyl group of shikimic acid using ATP as a cosubstrate.</text>
</comment>
<dbReference type="Gene3D" id="3.40.50.300">
    <property type="entry name" value="P-loop containing nucleotide triphosphate hydrolases"/>
    <property type="match status" value="1"/>
</dbReference>
<dbReference type="GO" id="GO:0005829">
    <property type="term" value="C:cytosol"/>
    <property type="evidence" value="ECO:0007669"/>
    <property type="project" value="TreeGrafter"/>
</dbReference>
<dbReference type="PRINTS" id="PR01100">
    <property type="entry name" value="SHIKIMTKNASE"/>
</dbReference>
<dbReference type="InterPro" id="IPR000623">
    <property type="entry name" value="Shikimate_kinase/TSH1"/>
</dbReference>
<proteinExistence type="inferred from homology"/>
<keyword evidence="6 7" id="KW-0057">Aromatic amino acid biosynthesis</keyword>
<evidence type="ECO:0000313" key="9">
    <source>
        <dbReference type="Proteomes" id="UP000515819"/>
    </source>
</evidence>
<comment type="caution">
    <text evidence="7">Lacks conserved residue(s) required for the propagation of feature annotation.</text>
</comment>
<feature type="binding site" evidence="7">
    <location>
        <position position="134"/>
    </location>
    <ligand>
        <name>substrate</name>
    </ligand>
</feature>
<evidence type="ECO:0000256" key="5">
    <source>
        <dbReference type="ARBA" id="ARBA00022840"/>
    </source>
</evidence>
<evidence type="ECO:0000313" key="8">
    <source>
        <dbReference type="EMBL" id="QNL98624.1"/>
    </source>
</evidence>